<protein>
    <recommendedName>
        <fullName evidence="4">ABC transporter permease</fullName>
    </recommendedName>
</protein>
<sequence>MKKLLIYNKRNIVQQVIFSISFSLVLLIFIIYFSPVRYYQQSLEKFENSNLKNTYLVINPEQKVTKKDFFANLIKRENVKNVFLQAFPNFKINESIGLYSLP</sequence>
<evidence type="ECO:0000256" key="1">
    <source>
        <dbReference type="SAM" id="Phobius"/>
    </source>
</evidence>
<keyword evidence="1" id="KW-0812">Transmembrane</keyword>
<keyword evidence="1" id="KW-1133">Transmembrane helix</keyword>
<comment type="caution">
    <text evidence="2">The sequence shown here is derived from an EMBL/GenBank/DDBJ whole genome shotgun (WGS) entry which is preliminary data.</text>
</comment>
<organism evidence="2 3">
    <name type="scientific">Helcococcus bovis</name>
    <dbReference type="NCBI Taxonomy" id="3153252"/>
    <lineage>
        <taxon>Bacteria</taxon>
        <taxon>Bacillati</taxon>
        <taxon>Bacillota</taxon>
        <taxon>Tissierellia</taxon>
        <taxon>Tissierellales</taxon>
        <taxon>Peptoniphilaceae</taxon>
        <taxon>Helcococcus</taxon>
    </lineage>
</organism>
<dbReference type="EMBL" id="JBFNFH010000002">
    <property type="protein sequence ID" value="MFM1524318.1"/>
    <property type="molecule type" value="Genomic_DNA"/>
</dbReference>
<evidence type="ECO:0000313" key="3">
    <source>
        <dbReference type="Proteomes" id="UP001629536"/>
    </source>
</evidence>
<evidence type="ECO:0008006" key="4">
    <source>
        <dbReference type="Google" id="ProtNLM"/>
    </source>
</evidence>
<proteinExistence type="predicted"/>
<evidence type="ECO:0000313" key="2">
    <source>
        <dbReference type="EMBL" id="MFM1524318.1"/>
    </source>
</evidence>
<feature type="transmembrane region" description="Helical" evidence="1">
    <location>
        <begin position="12"/>
        <end position="33"/>
    </location>
</feature>
<dbReference type="RefSeq" id="WP_408126186.1">
    <property type="nucleotide sequence ID" value="NZ_JBFNFH010000002.1"/>
</dbReference>
<name>A0ABW9F5Q8_9FIRM</name>
<gene>
    <name evidence="2" type="ORF">ABGF40_01360</name>
</gene>
<keyword evidence="1" id="KW-0472">Membrane</keyword>
<keyword evidence="3" id="KW-1185">Reference proteome</keyword>
<dbReference type="Proteomes" id="UP001629536">
    <property type="component" value="Unassembled WGS sequence"/>
</dbReference>
<reference evidence="2 3" key="1">
    <citation type="journal article" date="2024" name="Front. Microbiol.">
        <title>Pangenomic and biochemical analyses of Helcococcus ovis reveal widespread tetracycline resistance and a novel bacterial species, Helcococcus bovis.</title>
        <authorList>
            <person name="Cunha F."/>
            <person name="Zhai Y."/>
            <person name="Casaro S."/>
            <person name="Jones K.L."/>
            <person name="Hernandez M."/>
            <person name="Bisinotto R.S."/>
            <person name="Kariyawasam S."/>
            <person name="Brown M.B."/>
            <person name="Phillips A."/>
            <person name="Jeong K.C."/>
            <person name="Galvao K.N."/>
        </authorList>
    </citation>
    <scope>NUCLEOTIDE SEQUENCE [LARGE SCALE GENOMIC DNA]</scope>
    <source>
        <strain evidence="2 3">KG197</strain>
    </source>
</reference>
<accession>A0ABW9F5Q8</accession>